<dbReference type="EMBL" id="JAUCMX010000009">
    <property type="protein sequence ID" value="KAK3534969.1"/>
    <property type="molecule type" value="Genomic_DNA"/>
</dbReference>
<evidence type="ECO:0000259" key="1">
    <source>
        <dbReference type="Pfam" id="PF01498"/>
    </source>
</evidence>
<keyword evidence="5" id="KW-1185">Reference proteome</keyword>
<dbReference type="AlphaFoldDB" id="A0AAE0QVZ6"/>
<dbReference type="PANTHER" id="PTHR34072">
    <property type="entry name" value="ENZYMATIC POLYPROTEIN-RELATED"/>
    <property type="match status" value="1"/>
</dbReference>
<dbReference type="InterPro" id="IPR057667">
    <property type="entry name" value="HTH_SB"/>
</dbReference>
<dbReference type="InterPro" id="IPR041577">
    <property type="entry name" value="RT_RNaseH_2"/>
</dbReference>
<dbReference type="InterPro" id="IPR043502">
    <property type="entry name" value="DNA/RNA_pol_sf"/>
</dbReference>
<dbReference type="PANTHER" id="PTHR34072:SF42">
    <property type="entry name" value="INTEGRASE CATALYTIC DOMAIN-CONTAINING PROTEIN"/>
    <property type="match status" value="1"/>
</dbReference>
<dbReference type="GO" id="GO:0003677">
    <property type="term" value="F:DNA binding"/>
    <property type="evidence" value="ECO:0007669"/>
    <property type="project" value="InterPro"/>
</dbReference>
<dbReference type="InterPro" id="IPR043128">
    <property type="entry name" value="Rev_trsase/Diguanyl_cyclase"/>
</dbReference>
<accession>A0AAE0QVZ6</accession>
<evidence type="ECO:0000313" key="5">
    <source>
        <dbReference type="Proteomes" id="UP001274896"/>
    </source>
</evidence>
<dbReference type="Pfam" id="PF17919">
    <property type="entry name" value="RT_RNaseH_2"/>
    <property type="match status" value="1"/>
</dbReference>
<dbReference type="SUPFAM" id="SSF46689">
    <property type="entry name" value="Homeodomain-like"/>
    <property type="match status" value="1"/>
</dbReference>
<feature type="domain" description="Transposase Tc1-like" evidence="1">
    <location>
        <begin position="71"/>
        <end position="140"/>
    </location>
</feature>
<dbReference type="InterPro" id="IPR002492">
    <property type="entry name" value="Transposase_Tc1-like"/>
</dbReference>
<dbReference type="InterPro" id="IPR009057">
    <property type="entry name" value="Homeodomain-like_sf"/>
</dbReference>
<sequence>MAKTKELSKDTRNKIVDLHQAGKTESAMGKQLGVKKSTGGTIIRKWKTYKTTDNLPRSGAPRKISPCGVKMITRTVSKNPRTTRGDLVNDLQRAGTKVTKATISNTLRRQGLKSCSARHVPLLKPVHVRARLKFAREHLDDPEEDWENVIWSDETKIELFEYFAYYGSSRVASHHYLARSAHPHLPGSIAKLWSQLQGASQANPALLVVVTAPNVALPTPCGESLKMSLLEKCDGSTDRYRGFLQQCEIFFSHQPDMYREKGTKCAFMFSLLMGRALDWASAVWDMDPQVHTSFTYLAWMVHEVFEYPAGGKDISLQLMELHHGSDTAANYAIKFRSLAAQSGWNDMVLWVVFQEGLNLFSKQKWHSGLILARPLISKDSGGGASHRYTPMCFHNLISCPCLTTLVESPDVRHGVEMDQSKVHAVTEWPESTTVRELQHFLGIANFYQRFIRNYSSIASPLTSLLRGKPRRLVWNVQDQEAFIRLKTSFTTAPLLRYPDPDLPFAVEVDASSCGIGAVLSQQHGTPGKLHLCAFYSRKLTAAETNYDVGNRELLSIKATLEEW</sequence>
<proteinExistence type="predicted"/>
<evidence type="ECO:0000313" key="4">
    <source>
        <dbReference type="EMBL" id="KAK3534969.1"/>
    </source>
</evidence>
<dbReference type="InterPro" id="IPR036397">
    <property type="entry name" value="RNaseH_sf"/>
</dbReference>
<dbReference type="Proteomes" id="UP001274896">
    <property type="component" value="Unassembled WGS sequence"/>
</dbReference>
<organism evidence="4 5">
    <name type="scientific">Hemibagrus guttatus</name>
    <dbReference type="NCBI Taxonomy" id="175788"/>
    <lineage>
        <taxon>Eukaryota</taxon>
        <taxon>Metazoa</taxon>
        <taxon>Chordata</taxon>
        <taxon>Craniata</taxon>
        <taxon>Vertebrata</taxon>
        <taxon>Euteleostomi</taxon>
        <taxon>Actinopterygii</taxon>
        <taxon>Neopterygii</taxon>
        <taxon>Teleostei</taxon>
        <taxon>Ostariophysi</taxon>
        <taxon>Siluriformes</taxon>
        <taxon>Bagridae</taxon>
        <taxon>Hemibagrus</taxon>
    </lineage>
</organism>
<feature type="domain" description="Sleeping Beauty transposase HTH" evidence="3">
    <location>
        <begin position="1"/>
        <end position="52"/>
    </location>
</feature>
<reference evidence="4" key="1">
    <citation type="submission" date="2023-06" db="EMBL/GenBank/DDBJ databases">
        <title>Male Hemibagrus guttatus genome.</title>
        <authorList>
            <person name="Bian C."/>
        </authorList>
    </citation>
    <scope>NUCLEOTIDE SEQUENCE</scope>
    <source>
        <strain evidence="4">Male_cb2023</strain>
        <tissue evidence="4">Muscle</tissue>
    </source>
</reference>
<protein>
    <recommendedName>
        <fullName evidence="6">Transposase</fullName>
    </recommendedName>
</protein>
<evidence type="ECO:0008006" key="6">
    <source>
        <dbReference type="Google" id="ProtNLM"/>
    </source>
</evidence>
<dbReference type="Gene3D" id="3.30.70.270">
    <property type="match status" value="1"/>
</dbReference>
<dbReference type="GO" id="GO:0015074">
    <property type="term" value="P:DNA integration"/>
    <property type="evidence" value="ECO:0007669"/>
    <property type="project" value="InterPro"/>
</dbReference>
<dbReference type="Gene3D" id="3.30.420.10">
    <property type="entry name" value="Ribonuclease H-like superfamily/Ribonuclease H"/>
    <property type="match status" value="1"/>
</dbReference>
<evidence type="ECO:0000259" key="3">
    <source>
        <dbReference type="Pfam" id="PF25787"/>
    </source>
</evidence>
<dbReference type="InterPro" id="IPR036388">
    <property type="entry name" value="WH-like_DNA-bd_sf"/>
</dbReference>
<comment type="caution">
    <text evidence="4">The sequence shown here is derived from an EMBL/GenBank/DDBJ whole genome shotgun (WGS) entry which is preliminary data.</text>
</comment>
<gene>
    <name evidence="4" type="ORF">QTP70_002054</name>
</gene>
<dbReference type="FunFam" id="3.30.70.270:FF:000026">
    <property type="entry name" value="Transposon Ty3-G Gag-Pol polyprotein"/>
    <property type="match status" value="1"/>
</dbReference>
<name>A0AAE0QVZ6_9TELE</name>
<evidence type="ECO:0000259" key="2">
    <source>
        <dbReference type="Pfam" id="PF17919"/>
    </source>
</evidence>
<feature type="domain" description="Reverse transcriptase/retrotransposon-derived protein RNase H-like" evidence="2">
    <location>
        <begin position="474"/>
        <end position="563"/>
    </location>
</feature>
<dbReference type="SUPFAM" id="SSF56672">
    <property type="entry name" value="DNA/RNA polymerases"/>
    <property type="match status" value="1"/>
</dbReference>
<dbReference type="Gene3D" id="1.10.10.10">
    <property type="entry name" value="Winged helix-like DNA-binding domain superfamily/Winged helix DNA-binding domain"/>
    <property type="match status" value="1"/>
</dbReference>
<dbReference type="Pfam" id="PF25787">
    <property type="entry name" value="HTH_SB"/>
    <property type="match status" value="1"/>
</dbReference>
<dbReference type="GO" id="GO:0006313">
    <property type="term" value="P:DNA transposition"/>
    <property type="evidence" value="ECO:0007669"/>
    <property type="project" value="InterPro"/>
</dbReference>
<dbReference type="Pfam" id="PF01498">
    <property type="entry name" value="HTH_Tnp_Tc3_2"/>
    <property type="match status" value="1"/>
</dbReference>